<dbReference type="RefSeq" id="WP_323575062.1">
    <property type="nucleotide sequence ID" value="NZ_JAYGJQ010000001.1"/>
</dbReference>
<reference evidence="1 2" key="1">
    <citation type="submission" date="2023-11" db="EMBL/GenBank/DDBJ databases">
        <title>A Novel Polar Bacteriovorax (B. antarcticus) Isolated from the Biocrust in Antarctica.</title>
        <authorList>
            <person name="Mun W."/>
            <person name="Choi S.Y."/>
            <person name="Mitchell R.J."/>
        </authorList>
    </citation>
    <scope>NUCLEOTIDE SEQUENCE [LARGE SCALE GENOMIC DNA]</scope>
    <source>
        <strain evidence="1 2">PP10</strain>
    </source>
</reference>
<proteinExistence type="predicted"/>
<comment type="caution">
    <text evidence="1">The sequence shown here is derived from an EMBL/GenBank/DDBJ whole genome shotgun (WGS) entry which is preliminary data.</text>
</comment>
<protein>
    <submittedName>
        <fullName evidence="1">Uncharacterized protein</fullName>
    </submittedName>
</protein>
<keyword evidence="2" id="KW-1185">Reference proteome</keyword>
<organism evidence="1 2">
    <name type="scientific">Bacteriovorax antarcticus</name>
    <dbReference type="NCBI Taxonomy" id="3088717"/>
    <lineage>
        <taxon>Bacteria</taxon>
        <taxon>Pseudomonadati</taxon>
        <taxon>Bdellovibrionota</taxon>
        <taxon>Bacteriovoracia</taxon>
        <taxon>Bacteriovoracales</taxon>
        <taxon>Bacteriovoracaceae</taxon>
        <taxon>Bacteriovorax</taxon>
    </lineage>
</organism>
<dbReference type="Proteomes" id="UP001302274">
    <property type="component" value="Unassembled WGS sequence"/>
</dbReference>
<sequence>MKKKILISLLVLIFISPMIVVFALYRLAMATELPGRRGGPQDAFRHTYSAALTSRYLSPVVVEFVTYMCERDPTNHFDQMDIHNNKIGSRIGQGTGDLYETVMKKIEAGQVNATDNNVITWLPEKEWDQGL</sequence>
<gene>
    <name evidence="1" type="ORF">SHI21_04795</name>
</gene>
<evidence type="ECO:0000313" key="2">
    <source>
        <dbReference type="Proteomes" id="UP001302274"/>
    </source>
</evidence>
<evidence type="ECO:0000313" key="1">
    <source>
        <dbReference type="EMBL" id="MEA9355502.1"/>
    </source>
</evidence>
<name>A0ABU5VSC9_9BACT</name>
<dbReference type="EMBL" id="JAYGJQ010000001">
    <property type="protein sequence ID" value="MEA9355502.1"/>
    <property type="molecule type" value="Genomic_DNA"/>
</dbReference>
<accession>A0ABU5VSC9</accession>